<gene>
    <name evidence="3" type="ORF">GCM10012280_51640</name>
</gene>
<evidence type="ECO:0000313" key="3">
    <source>
        <dbReference type="EMBL" id="GGO95130.1"/>
    </source>
</evidence>
<dbReference type="Proteomes" id="UP000641932">
    <property type="component" value="Unassembled WGS sequence"/>
</dbReference>
<dbReference type="InterPro" id="IPR010318">
    <property type="entry name" value="S-Me-THD_N"/>
</dbReference>
<evidence type="ECO:0000259" key="1">
    <source>
        <dbReference type="Pfam" id="PF06032"/>
    </source>
</evidence>
<keyword evidence="4" id="KW-1185">Reference proteome</keyword>
<dbReference type="AlphaFoldDB" id="A0A917ZW00"/>
<protein>
    <recommendedName>
        <fullName evidence="5">DUF917 domain-containing protein</fullName>
    </recommendedName>
</protein>
<dbReference type="RefSeq" id="WP_189134179.1">
    <property type="nucleotide sequence ID" value="NZ_BMMS01000024.1"/>
</dbReference>
<accession>A0A917ZW00</accession>
<feature type="domain" description="S-Me-THD-like C-terminal" evidence="2">
    <location>
        <begin position="184"/>
        <end position="369"/>
    </location>
</feature>
<dbReference type="Pfam" id="PF06032">
    <property type="entry name" value="S-Me-THD_N"/>
    <property type="match status" value="1"/>
</dbReference>
<evidence type="ECO:0000313" key="4">
    <source>
        <dbReference type="Proteomes" id="UP000641932"/>
    </source>
</evidence>
<dbReference type="EMBL" id="BMMS01000024">
    <property type="protein sequence ID" value="GGO95130.1"/>
    <property type="molecule type" value="Genomic_DNA"/>
</dbReference>
<dbReference type="InterPro" id="IPR048350">
    <property type="entry name" value="S-Me-THD-like_C"/>
</dbReference>
<dbReference type="SUPFAM" id="SSF160991">
    <property type="entry name" value="CV3147-like"/>
    <property type="match status" value="1"/>
</dbReference>
<dbReference type="Gene3D" id="3.40.1610.10">
    <property type="entry name" value="CV3147-like domain"/>
    <property type="match status" value="1"/>
</dbReference>
<proteinExistence type="predicted"/>
<evidence type="ECO:0000259" key="2">
    <source>
        <dbReference type="Pfam" id="PF20906"/>
    </source>
</evidence>
<sequence>MTATGVAADSEAAAPAQTISAEDLPAMVAGNQLLCSAIGAAGVDGVTVCVEALLRRHGPVPLVGLDSLPDDALCASVGAVGAFAPLLELPPCGDEFELAVGALEARIGRRLDAVVSLNAAGPNALFPVGAAAALGLPLVDCDGMGRILPLIHQTTYALAGLPVTPLAGASQTGDVVVLDTGSRRADALLRGVVDASGGFMICAMYPATAARLREAAIEGSTSRILRVGGLLTSVSGRGALLAGLARTVGARVLAHGRVVEVAGVGRTEGTRHYPSMPSSIVLAEPGEAGRIIRLEAQNELLLALIDGAVAAAVPDVLCMLDRHKLRVVGLEGVEVGDDVDVLMVPAAPMWHTEAGLGLAGPRAFGFPVSHPSEGGRP</sequence>
<organism evidence="3 4">
    <name type="scientific">Wenjunlia tyrosinilytica</name>
    <dbReference type="NCBI Taxonomy" id="1544741"/>
    <lineage>
        <taxon>Bacteria</taxon>
        <taxon>Bacillati</taxon>
        <taxon>Actinomycetota</taxon>
        <taxon>Actinomycetes</taxon>
        <taxon>Kitasatosporales</taxon>
        <taxon>Streptomycetaceae</taxon>
        <taxon>Wenjunlia</taxon>
    </lineage>
</organism>
<dbReference type="InterPro" id="IPR027479">
    <property type="entry name" value="S-Me-THD_N_sf"/>
</dbReference>
<evidence type="ECO:0008006" key="5">
    <source>
        <dbReference type="Google" id="ProtNLM"/>
    </source>
</evidence>
<reference evidence="3" key="1">
    <citation type="journal article" date="2014" name="Int. J. Syst. Evol. Microbiol.">
        <title>Complete genome sequence of Corynebacterium casei LMG S-19264T (=DSM 44701T), isolated from a smear-ripened cheese.</title>
        <authorList>
            <consortium name="US DOE Joint Genome Institute (JGI-PGF)"/>
            <person name="Walter F."/>
            <person name="Albersmeier A."/>
            <person name="Kalinowski J."/>
            <person name="Ruckert C."/>
        </authorList>
    </citation>
    <scope>NUCLEOTIDE SEQUENCE</scope>
    <source>
        <strain evidence="3">CGMCC 4.7201</strain>
    </source>
</reference>
<name>A0A917ZW00_9ACTN</name>
<comment type="caution">
    <text evidence="3">The sequence shown here is derived from an EMBL/GenBank/DDBJ whole genome shotgun (WGS) entry which is preliminary data.</text>
</comment>
<reference evidence="3" key="2">
    <citation type="submission" date="2020-09" db="EMBL/GenBank/DDBJ databases">
        <authorList>
            <person name="Sun Q."/>
            <person name="Zhou Y."/>
        </authorList>
    </citation>
    <scope>NUCLEOTIDE SEQUENCE</scope>
    <source>
        <strain evidence="3">CGMCC 4.7201</strain>
    </source>
</reference>
<dbReference type="Gene3D" id="2.40.390.10">
    <property type="entry name" value="CV3147-like"/>
    <property type="match status" value="1"/>
</dbReference>
<dbReference type="Pfam" id="PF20906">
    <property type="entry name" value="S-Me-THD_C"/>
    <property type="match status" value="1"/>
</dbReference>
<dbReference type="InterPro" id="IPR024071">
    <property type="entry name" value="S-Me-THD_C_sf"/>
</dbReference>
<feature type="domain" description="S-Me-THD N-terminal" evidence="1">
    <location>
        <begin position="22"/>
        <end position="179"/>
    </location>
</feature>